<evidence type="ECO:0000313" key="2">
    <source>
        <dbReference type="Proteomes" id="UP001066276"/>
    </source>
</evidence>
<keyword evidence="2" id="KW-1185">Reference proteome</keyword>
<organism evidence="1 2">
    <name type="scientific">Pleurodeles waltl</name>
    <name type="common">Iberian ribbed newt</name>
    <dbReference type="NCBI Taxonomy" id="8319"/>
    <lineage>
        <taxon>Eukaryota</taxon>
        <taxon>Metazoa</taxon>
        <taxon>Chordata</taxon>
        <taxon>Craniata</taxon>
        <taxon>Vertebrata</taxon>
        <taxon>Euteleostomi</taxon>
        <taxon>Amphibia</taxon>
        <taxon>Batrachia</taxon>
        <taxon>Caudata</taxon>
        <taxon>Salamandroidea</taxon>
        <taxon>Salamandridae</taxon>
        <taxon>Pleurodelinae</taxon>
        <taxon>Pleurodeles</taxon>
    </lineage>
</organism>
<evidence type="ECO:0000313" key="1">
    <source>
        <dbReference type="EMBL" id="KAJ1152388.1"/>
    </source>
</evidence>
<sequence>MSVCAETYTRGLATRKGSDFRVLFHLSPRYRVSLVIPGARLRGRWKCRLPVPLKNQSMHFMHSYIKCRKRWKGEIMSTKSHRAQH</sequence>
<comment type="caution">
    <text evidence="1">The sequence shown here is derived from an EMBL/GenBank/DDBJ whole genome shotgun (WGS) entry which is preliminary data.</text>
</comment>
<reference evidence="1" key="1">
    <citation type="journal article" date="2022" name="bioRxiv">
        <title>Sequencing and chromosome-scale assembly of the giantPleurodeles waltlgenome.</title>
        <authorList>
            <person name="Brown T."/>
            <person name="Elewa A."/>
            <person name="Iarovenko S."/>
            <person name="Subramanian E."/>
            <person name="Araus A.J."/>
            <person name="Petzold A."/>
            <person name="Susuki M."/>
            <person name="Suzuki K.-i.T."/>
            <person name="Hayashi T."/>
            <person name="Toyoda A."/>
            <person name="Oliveira C."/>
            <person name="Osipova E."/>
            <person name="Leigh N.D."/>
            <person name="Simon A."/>
            <person name="Yun M.H."/>
        </authorList>
    </citation>
    <scope>NUCLEOTIDE SEQUENCE</scope>
    <source>
        <strain evidence="1">20211129_DDA</strain>
        <tissue evidence="1">Liver</tissue>
    </source>
</reference>
<gene>
    <name evidence="1" type="ORF">NDU88_005163</name>
</gene>
<dbReference type="AlphaFoldDB" id="A0AAV7RNB4"/>
<dbReference type="EMBL" id="JANPWB010000009">
    <property type="protein sequence ID" value="KAJ1152388.1"/>
    <property type="molecule type" value="Genomic_DNA"/>
</dbReference>
<name>A0AAV7RNB4_PLEWA</name>
<protein>
    <submittedName>
        <fullName evidence="1">Uncharacterized protein</fullName>
    </submittedName>
</protein>
<accession>A0AAV7RNB4</accession>
<proteinExistence type="predicted"/>
<dbReference type="Proteomes" id="UP001066276">
    <property type="component" value="Chromosome 5"/>
</dbReference>